<dbReference type="KEGG" id="caa:Caka_0313"/>
<dbReference type="HOGENOM" id="CLU_1233319_0_0_0"/>
<dbReference type="Proteomes" id="UP000000925">
    <property type="component" value="Chromosome"/>
</dbReference>
<dbReference type="RefSeq" id="WP_013042064.1">
    <property type="nucleotide sequence ID" value="NC_014008.1"/>
</dbReference>
<name>D5EMD2_CORAD</name>
<dbReference type="STRING" id="583355.Caka_0313"/>
<keyword evidence="2" id="KW-1185">Reference proteome</keyword>
<gene>
    <name evidence="1" type="ordered locus">Caka_0313</name>
</gene>
<dbReference type="EMBL" id="CP001998">
    <property type="protein sequence ID" value="ADE53338.1"/>
    <property type="molecule type" value="Genomic_DNA"/>
</dbReference>
<organism evidence="1 2">
    <name type="scientific">Coraliomargarita akajimensis (strain DSM 45221 / IAM 15411 / JCM 23193 / KCTC 12865 / 04OKA010-24)</name>
    <dbReference type="NCBI Taxonomy" id="583355"/>
    <lineage>
        <taxon>Bacteria</taxon>
        <taxon>Pseudomonadati</taxon>
        <taxon>Verrucomicrobiota</taxon>
        <taxon>Opitutia</taxon>
        <taxon>Puniceicoccales</taxon>
        <taxon>Coraliomargaritaceae</taxon>
        <taxon>Coraliomargarita</taxon>
    </lineage>
</organism>
<sequence>MKTDHHQNAAEKEFRKLLKKGYDPKLCINEAFRSWNTLNRHQIHLTHSAGPLLVERYTTENQTSTLFIEEGPHKWEKKTYISIERKKEIIVDVEIYHEDSSGYWKKTEFNDSGLKVREEDSNEYLEEWAYDSEGREILHTSASGDGHEYRKETTYTSTSDGGYIEKSACTKGGPFDKGSIFEGHYDKKGKFKYRYKEDSSGYWKKDYFDSKGRVVKSETSNSIK</sequence>
<reference evidence="1 2" key="1">
    <citation type="journal article" date="2010" name="Stand. Genomic Sci.">
        <title>Complete genome sequence of Coraliomargarita akajimensis type strain (04OKA010-24).</title>
        <authorList>
            <person name="Mavromatis K."/>
            <person name="Abt B."/>
            <person name="Brambilla E."/>
            <person name="Lapidus A."/>
            <person name="Copeland A."/>
            <person name="Deshpande S."/>
            <person name="Nolan M."/>
            <person name="Lucas S."/>
            <person name="Tice H."/>
            <person name="Cheng J.F."/>
            <person name="Han C."/>
            <person name="Detter J.C."/>
            <person name="Woyke T."/>
            <person name="Goodwin L."/>
            <person name="Pitluck S."/>
            <person name="Held B."/>
            <person name="Brettin T."/>
            <person name="Tapia R."/>
            <person name="Ivanova N."/>
            <person name="Mikhailova N."/>
            <person name="Pati A."/>
            <person name="Liolios K."/>
            <person name="Chen A."/>
            <person name="Palaniappan K."/>
            <person name="Land M."/>
            <person name="Hauser L."/>
            <person name="Chang Y.J."/>
            <person name="Jeffries C.D."/>
            <person name="Rohde M."/>
            <person name="Goker M."/>
            <person name="Bristow J."/>
            <person name="Eisen J.A."/>
            <person name="Markowitz V."/>
            <person name="Hugenholtz P."/>
            <person name="Klenk H.P."/>
            <person name="Kyrpides N.C."/>
        </authorList>
    </citation>
    <scope>NUCLEOTIDE SEQUENCE [LARGE SCALE GENOMIC DNA]</scope>
    <source>
        <strain evidence="2">DSM 45221 / IAM 15411 / JCM 23193 / KCTC 12865</strain>
    </source>
</reference>
<evidence type="ECO:0000313" key="2">
    <source>
        <dbReference type="Proteomes" id="UP000000925"/>
    </source>
</evidence>
<evidence type="ECO:0000313" key="1">
    <source>
        <dbReference type="EMBL" id="ADE53338.1"/>
    </source>
</evidence>
<proteinExistence type="predicted"/>
<protein>
    <submittedName>
        <fullName evidence="1">Uncharacterized protein</fullName>
    </submittedName>
</protein>
<dbReference type="AlphaFoldDB" id="D5EMD2"/>
<accession>D5EMD2</accession>